<feature type="region of interest" description="Disordered" evidence="1">
    <location>
        <begin position="1"/>
        <end position="49"/>
    </location>
</feature>
<dbReference type="Proteomes" id="UP001501231">
    <property type="component" value="Unassembled WGS sequence"/>
</dbReference>
<proteinExistence type="predicted"/>
<accession>A0ABN3IA58</accession>
<dbReference type="EMBL" id="BAAARW010000001">
    <property type="protein sequence ID" value="GAA2397598.1"/>
    <property type="molecule type" value="Genomic_DNA"/>
</dbReference>
<evidence type="ECO:0000313" key="3">
    <source>
        <dbReference type="Proteomes" id="UP001501231"/>
    </source>
</evidence>
<feature type="compositionally biased region" description="Polar residues" evidence="1">
    <location>
        <begin position="95"/>
        <end position="104"/>
    </location>
</feature>
<feature type="region of interest" description="Disordered" evidence="1">
    <location>
        <begin position="82"/>
        <end position="104"/>
    </location>
</feature>
<evidence type="ECO:0000256" key="1">
    <source>
        <dbReference type="SAM" id="MobiDB-lite"/>
    </source>
</evidence>
<organism evidence="2 3">
    <name type="scientific">Actinomadura vinacea</name>
    <dbReference type="NCBI Taxonomy" id="115336"/>
    <lineage>
        <taxon>Bacteria</taxon>
        <taxon>Bacillati</taxon>
        <taxon>Actinomycetota</taxon>
        <taxon>Actinomycetes</taxon>
        <taxon>Streptosporangiales</taxon>
        <taxon>Thermomonosporaceae</taxon>
        <taxon>Actinomadura</taxon>
    </lineage>
</organism>
<reference evidence="2 3" key="1">
    <citation type="journal article" date="2019" name="Int. J. Syst. Evol. Microbiol.">
        <title>The Global Catalogue of Microorganisms (GCM) 10K type strain sequencing project: providing services to taxonomists for standard genome sequencing and annotation.</title>
        <authorList>
            <consortium name="The Broad Institute Genomics Platform"/>
            <consortium name="The Broad Institute Genome Sequencing Center for Infectious Disease"/>
            <person name="Wu L."/>
            <person name="Ma J."/>
        </authorList>
    </citation>
    <scope>NUCLEOTIDE SEQUENCE [LARGE SCALE GENOMIC DNA]</scope>
    <source>
        <strain evidence="2 3">JCM 3325</strain>
    </source>
</reference>
<sequence length="104" mass="11479">MQFRTGLGERDELVPVFDGRPPQHHPAANPTVHQPESTRDPSQPPDFVPFRQHHYIASPVHRRTRNRTGSRIYESLYGGEGYVAALPTPPGAGGEQSQNSSPPT</sequence>
<gene>
    <name evidence="2" type="ORF">GCM10010191_00310</name>
</gene>
<name>A0ABN3IA58_9ACTN</name>
<protein>
    <submittedName>
        <fullName evidence="2">Uncharacterized protein</fullName>
    </submittedName>
</protein>
<evidence type="ECO:0000313" key="2">
    <source>
        <dbReference type="EMBL" id="GAA2397598.1"/>
    </source>
</evidence>
<keyword evidence="3" id="KW-1185">Reference proteome</keyword>
<comment type="caution">
    <text evidence="2">The sequence shown here is derived from an EMBL/GenBank/DDBJ whole genome shotgun (WGS) entry which is preliminary data.</text>
</comment>